<sequence length="293" mass="33182">MSTKRWKTPIDELKNRPFPKTAGCLIIGDEILNGKTLDTNSNFFGYHIEVYVKTCLNDSFTFLISAKFCFNLGIDLKRIEVIPDDEETIVEAAKRLSSSYDMVVTSGGIGSTHDDITYPSLARAFNLSLVHHQPTLDRMVIFKSEPNEEAVIARKRMALFPTPSIVVYPLEEYWVPIVIVNENVHILPGLPSLFQSLLSEYAKYLNSVEDNGFVRTFVKATQQESFIAPVLSRVQEDVKGMDVKVGSYPKWKGSRRWVIVSFLTRRKQKELVERLAKEVAKEINGVVVDSSDD</sequence>
<comment type="caution">
    <text evidence="2">The sequence shown here is derived from an EMBL/GenBank/DDBJ whole genome shotgun (WGS) entry which is preliminary data.</text>
</comment>
<dbReference type="GO" id="GO:0047884">
    <property type="term" value="F:FAD diphosphatase activity"/>
    <property type="evidence" value="ECO:0007669"/>
    <property type="project" value="TreeGrafter"/>
</dbReference>
<organism evidence="2 3">
    <name type="scientific">Paraglomus brasilianum</name>
    <dbReference type="NCBI Taxonomy" id="144538"/>
    <lineage>
        <taxon>Eukaryota</taxon>
        <taxon>Fungi</taxon>
        <taxon>Fungi incertae sedis</taxon>
        <taxon>Mucoromycota</taxon>
        <taxon>Glomeromycotina</taxon>
        <taxon>Glomeromycetes</taxon>
        <taxon>Paraglomerales</taxon>
        <taxon>Paraglomeraceae</taxon>
        <taxon>Paraglomus</taxon>
    </lineage>
</organism>
<dbReference type="GO" id="GO:0042726">
    <property type="term" value="P:flavin-containing compound metabolic process"/>
    <property type="evidence" value="ECO:0007669"/>
    <property type="project" value="TreeGrafter"/>
</dbReference>
<name>A0A9N9GR10_9GLOM</name>
<evidence type="ECO:0000313" key="2">
    <source>
        <dbReference type="EMBL" id="CAG8628386.1"/>
    </source>
</evidence>
<gene>
    <name evidence="2" type="ORF">PBRASI_LOCUS9111</name>
</gene>
<dbReference type="PANTHER" id="PTHR47675">
    <property type="entry name" value="MOLYBDOPTERIN BINDING DOMAIN PROTEIN (AFU_ORTHOLOGUE AFUA_5G11210)"/>
    <property type="match status" value="1"/>
</dbReference>
<accession>A0A9N9GR10</accession>
<dbReference type="Pfam" id="PF00994">
    <property type="entry name" value="MoCF_biosynth"/>
    <property type="match status" value="1"/>
</dbReference>
<dbReference type="InterPro" id="IPR001453">
    <property type="entry name" value="MoaB/Mog_dom"/>
</dbReference>
<dbReference type="OrthoDB" id="448496at2759"/>
<evidence type="ECO:0000313" key="3">
    <source>
        <dbReference type="Proteomes" id="UP000789739"/>
    </source>
</evidence>
<dbReference type="SUPFAM" id="SSF53218">
    <property type="entry name" value="Molybdenum cofactor biosynthesis proteins"/>
    <property type="match status" value="1"/>
</dbReference>
<dbReference type="SMART" id="SM00852">
    <property type="entry name" value="MoCF_biosynth"/>
    <property type="match status" value="1"/>
</dbReference>
<dbReference type="Gene3D" id="3.40.980.10">
    <property type="entry name" value="MoaB/Mog-like domain"/>
    <property type="match status" value="1"/>
</dbReference>
<dbReference type="EMBL" id="CAJVPI010001842">
    <property type="protein sequence ID" value="CAG8628386.1"/>
    <property type="molecule type" value="Genomic_DNA"/>
</dbReference>
<keyword evidence="3" id="KW-1185">Reference proteome</keyword>
<dbReference type="AlphaFoldDB" id="A0A9N9GR10"/>
<reference evidence="2" key="1">
    <citation type="submission" date="2021-06" db="EMBL/GenBank/DDBJ databases">
        <authorList>
            <person name="Kallberg Y."/>
            <person name="Tangrot J."/>
            <person name="Rosling A."/>
        </authorList>
    </citation>
    <scope>NUCLEOTIDE SEQUENCE</scope>
    <source>
        <strain evidence="2">BR232B</strain>
    </source>
</reference>
<evidence type="ECO:0000259" key="1">
    <source>
        <dbReference type="SMART" id="SM00852"/>
    </source>
</evidence>
<dbReference type="Pfam" id="PF24102">
    <property type="entry name" value="FLAD1_M"/>
    <property type="match status" value="1"/>
</dbReference>
<dbReference type="InterPro" id="IPR036425">
    <property type="entry name" value="MoaB/Mog-like_dom_sf"/>
</dbReference>
<dbReference type="CDD" id="cd00885">
    <property type="entry name" value="cinA"/>
    <property type="match status" value="1"/>
</dbReference>
<dbReference type="PANTHER" id="PTHR47675:SF1">
    <property type="entry name" value="MOLYBDOPTERIN BINDING DOMAIN PROTEIN (AFU_ORTHOLOGUE AFUA_5G11210)"/>
    <property type="match status" value="1"/>
</dbReference>
<feature type="domain" description="MoaB/Mog" evidence="1">
    <location>
        <begin position="23"/>
        <end position="208"/>
    </location>
</feature>
<dbReference type="InterPro" id="IPR056596">
    <property type="entry name" value="FLAD1_M"/>
</dbReference>
<dbReference type="Proteomes" id="UP000789739">
    <property type="component" value="Unassembled WGS sequence"/>
</dbReference>
<protein>
    <submittedName>
        <fullName evidence="2">6368_t:CDS:1</fullName>
    </submittedName>
</protein>
<proteinExistence type="predicted"/>